<dbReference type="GO" id="GO:1902600">
    <property type="term" value="P:proton transmembrane transport"/>
    <property type="evidence" value="ECO:0007669"/>
    <property type="project" value="InterPro"/>
</dbReference>
<keyword evidence="3" id="KW-0050">Antiport</keyword>
<accession>A0A9P3PTR0</accession>
<keyword evidence="5 10" id="KW-1133">Transmembrane helix</keyword>
<keyword evidence="7" id="KW-0406">Ion transport</keyword>
<protein>
    <submittedName>
        <fullName evidence="12">Sodium/hydrogen exchanger family protein</fullName>
    </submittedName>
</protein>
<dbReference type="GO" id="GO:0016020">
    <property type="term" value="C:membrane"/>
    <property type="evidence" value="ECO:0007669"/>
    <property type="project" value="UniProtKB-SubCell"/>
</dbReference>
<dbReference type="Pfam" id="PF00999">
    <property type="entry name" value="Na_H_Exchanger"/>
    <property type="match status" value="1"/>
</dbReference>
<evidence type="ECO:0000256" key="3">
    <source>
        <dbReference type="ARBA" id="ARBA00022449"/>
    </source>
</evidence>
<feature type="transmembrane region" description="Helical" evidence="10">
    <location>
        <begin position="311"/>
        <end position="334"/>
    </location>
</feature>
<evidence type="ECO:0000256" key="4">
    <source>
        <dbReference type="ARBA" id="ARBA00022692"/>
    </source>
</evidence>
<feature type="domain" description="Cation/H+ exchanger transmembrane" evidence="11">
    <location>
        <begin position="44"/>
        <end position="369"/>
    </location>
</feature>
<feature type="transmembrane region" description="Helical" evidence="10">
    <location>
        <begin position="204"/>
        <end position="231"/>
    </location>
</feature>
<evidence type="ECO:0000256" key="10">
    <source>
        <dbReference type="SAM" id="Phobius"/>
    </source>
</evidence>
<dbReference type="GO" id="GO:0015297">
    <property type="term" value="F:antiporter activity"/>
    <property type="evidence" value="ECO:0007669"/>
    <property type="project" value="UniProtKB-KW"/>
</dbReference>
<feature type="transmembrane region" description="Helical" evidence="10">
    <location>
        <begin position="162"/>
        <end position="184"/>
    </location>
</feature>
<keyword evidence="6" id="KW-0915">Sodium</keyword>
<dbReference type="InterPro" id="IPR038770">
    <property type="entry name" value="Na+/solute_symporter_sf"/>
</dbReference>
<evidence type="ECO:0000313" key="13">
    <source>
        <dbReference type="Proteomes" id="UP001063166"/>
    </source>
</evidence>
<keyword evidence="9" id="KW-0739">Sodium transport</keyword>
<feature type="transmembrane region" description="Helical" evidence="10">
    <location>
        <begin position="470"/>
        <end position="493"/>
    </location>
</feature>
<sequence length="507" mass="53893">MRNKMRTVVPYDVPDILHLVTISAFIYLLKVAESILTTTISAGLIGSLALGIIAGPEVLDLLPEYVQRTFIILGYIGLLLIVFEAGLSTDITLLYNHVLISNVTAFSGVALPIIFSIALLTYGFGYTLLQSFAAGAALCSTSLGTTLALLRPEFRQTKPGAVLLSAALLDDIIGLIFAAIIPNLPHGANSHGTVRWSTVARPILVSFAFGLATPIAAIFTQRVVLAIPFAWRKRLCTGNVQSFLIVATLAAFVAGAQYAGTSELFGAYLAGAFLDHAFPTRAGISPHEPTVVAPPNLEEDLHTPSSAFAEYFLPLLQHFFAPVFFASIGVALPVRSMFFVDGSRRVIWRGIVYSILMIIGKAAVGLWLLVWPDSDTGFGWCGVKHHPVTSVSAEEVDEDVPSPSPRLRSTTSTCSLSSCRSDGDKHIAIPRLSGAALLGVAMVARGEVALIIAQLARPLLAGDPRATSEAFAVVIWAILVATVVGAVGVGLLLKSWDRQSLGAPLEP</sequence>
<comment type="caution">
    <text evidence="12">The sequence shown here is derived from an EMBL/GenBank/DDBJ whole genome shotgun (WGS) entry which is preliminary data.</text>
</comment>
<evidence type="ECO:0000256" key="7">
    <source>
        <dbReference type="ARBA" id="ARBA00023065"/>
    </source>
</evidence>
<feature type="transmembrane region" description="Helical" evidence="10">
    <location>
        <begin position="39"/>
        <end position="59"/>
    </location>
</feature>
<evidence type="ECO:0000259" key="11">
    <source>
        <dbReference type="Pfam" id="PF00999"/>
    </source>
</evidence>
<feature type="transmembrane region" description="Helical" evidence="10">
    <location>
        <begin position="128"/>
        <end position="150"/>
    </location>
</feature>
<feature type="transmembrane region" description="Helical" evidence="10">
    <location>
        <begin position="99"/>
        <end position="122"/>
    </location>
</feature>
<dbReference type="AlphaFoldDB" id="A0A9P3PTR0"/>
<evidence type="ECO:0000313" key="12">
    <source>
        <dbReference type="EMBL" id="GLB42697.1"/>
    </source>
</evidence>
<dbReference type="PANTHER" id="PTHR43562:SF3">
    <property type="entry name" value="SODIUM ION_PROTON EXCHANGER (EUROFUNG)"/>
    <property type="match status" value="1"/>
</dbReference>
<evidence type="ECO:0000256" key="9">
    <source>
        <dbReference type="ARBA" id="ARBA00023201"/>
    </source>
</evidence>
<dbReference type="EMBL" id="BRPK01000012">
    <property type="protein sequence ID" value="GLB42697.1"/>
    <property type="molecule type" value="Genomic_DNA"/>
</dbReference>
<dbReference type="OrthoDB" id="1288932at2759"/>
<keyword evidence="4 10" id="KW-0812">Transmembrane</keyword>
<name>A0A9P3PTR0_LYOSH</name>
<dbReference type="Gene3D" id="1.20.1530.20">
    <property type="match status" value="1"/>
</dbReference>
<evidence type="ECO:0000256" key="2">
    <source>
        <dbReference type="ARBA" id="ARBA00022448"/>
    </source>
</evidence>
<organism evidence="12 13">
    <name type="scientific">Lyophyllum shimeji</name>
    <name type="common">Hon-shimeji</name>
    <name type="synonym">Tricholoma shimeji</name>
    <dbReference type="NCBI Taxonomy" id="47721"/>
    <lineage>
        <taxon>Eukaryota</taxon>
        <taxon>Fungi</taxon>
        <taxon>Dikarya</taxon>
        <taxon>Basidiomycota</taxon>
        <taxon>Agaricomycotina</taxon>
        <taxon>Agaricomycetes</taxon>
        <taxon>Agaricomycetidae</taxon>
        <taxon>Agaricales</taxon>
        <taxon>Tricholomatineae</taxon>
        <taxon>Lyophyllaceae</taxon>
        <taxon>Lyophyllum</taxon>
    </lineage>
</organism>
<comment type="subcellular location">
    <subcellularLocation>
        <location evidence="1">Membrane</location>
        <topology evidence="1">Multi-pass membrane protein</topology>
    </subcellularLocation>
</comment>
<dbReference type="Proteomes" id="UP001063166">
    <property type="component" value="Unassembled WGS sequence"/>
</dbReference>
<evidence type="ECO:0000256" key="1">
    <source>
        <dbReference type="ARBA" id="ARBA00004141"/>
    </source>
</evidence>
<evidence type="ECO:0000256" key="8">
    <source>
        <dbReference type="ARBA" id="ARBA00023136"/>
    </source>
</evidence>
<reference evidence="12" key="1">
    <citation type="submission" date="2022-07" db="EMBL/GenBank/DDBJ databases">
        <title>The genome of Lyophyllum shimeji provides insight into the initial evolution of ectomycorrhizal fungal genome.</title>
        <authorList>
            <person name="Kobayashi Y."/>
            <person name="Shibata T."/>
            <person name="Hirakawa H."/>
            <person name="Shigenobu S."/>
            <person name="Nishiyama T."/>
            <person name="Yamada A."/>
            <person name="Hasebe M."/>
            <person name="Kawaguchi M."/>
        </authorList>
    </citation>
    <scope>NUCLEOTIDE SEQUENCE</scope>
    <source>
        <strain evidence="12">AT787</strain>
    </source>
</reference>
<dbReference type="GO" id="GO:0006814">
    <property type="term" value="P:sodium ion transport"/>
    <property type="evidence" value="ECO:0007669"/>
    <property type="project" value="UniProtKB-KW"/>
</dbReference>
<gene>
    <name evidence="12" type="ORF">LshimejAT787_1201460</name>
</gene>
<dbReference type="InterPro" id="IPR006153">
    <property type="entry name" value="Cation/H_exchanger_TM"/>
</dbReference>
<keyword evidence="2" id="KW-0813">Transport</keyword>
<evidence type="ECO:0000256" key="5">
    <source>
        <dbReference type="ARBA" id="ARBA00022989"/>
    </source>
</evidence>
<dbReference type="PANTHER" id="PTHR43562">
    <property type="entry name" value="NAPA-TYPE SODIUM/HYDROGEN ANTIPORTER"/>
    <property type="match status" value="1"/>
</dbReference>
<feature type="transmembrane region" description="Helical" evidence="10">
    <location>
        <begin position="243"/>
        <end position="260"/>
    </location>
</feature>
<keyword evidence="13" id="KW-1185">Reference proteome</keyword>
<evidence type="ECO:0000256" key="6">
    <source>
        <dbReference type="ARBA" id="ARBA00023053"/>
    </source>
</evidence>
<keyword evidence="8 10" id="KW-0472">Membrane</keyword>
<proteinExistence type="predicted"/>
<feature type="transmembrane region" description="Helical" evidence="10">
    <location>
        <begin position="346"/>
        <end position="370"/>
    </location>
</feature>
<feature type="transmembrane region" description="Helical" evidence="10">
    <location>
        <begin position="65"/>
        <end position="87"/>
    </location>
</feature>